<feature type="domain" description="Condensation" evidence="1">
    <location>
        <begin position="53"/>
        <end position="298"/>
    </location>
</feature>
<gene>
    <name evidence="2" type="ORF">Spb1_38250</name>
</gene>
<dbReference type="EMBL" id="CP036299">
    <property type="protein sequence ID" value="QDV31879.1"/>
    <property type="molecule type" value="Genomic_DNA"/>
</dbReference>
<dbReference type="AlphaFoldDB" id="A0A518GTI7"/>
<dbReference type="Pfam" id="PF00668">
    <property type="entry name" value="Condensation"/>
    <property type="match status" value="1"/>
</dbReference>
<sequence length="486" mass="54602">MEPMPTLSNSESSVAEFSPSARWSFGRQVCPQRFPANFADMCQFLVGHANTQQVHVIVRYDGRIDATHLQRALRMVVVAEPILGCRFVEHWYRPYWQRRDDHESMDLCTVVESVYPERELAEFLEAEMDPRVDPMIHVRVIRGDRDTLCYKMNHVAGDAPSLMKIIAMVSKNYLQGRTGPDVAPTVNLRSRDHSEVIRHFPISHRLRVIGSFLANQRKTRNLWLLKADQVGERRDGGHYYIRRLEPDVGVAAAKLAKRKRTTMTVVMLAVLYRTLRRHIGVTGEEGLGVGTTVDHRNYLPAKERELSPVANLSGPSRMFVPLPADASLEQVVEVINEQFKRSHKQRLLGLNYPGVILAMPVIRWLLLPVPFGWVHRLLKWGTRSQLRGLVRACGLANAGEMAPLFPEFDGVKVVDALATVSIYRAAGMGFFMSQFNGAVTISLGATESLAKPEVCELILDGISQELCSLEESSRPMPSASTEVPGQ</sequence>
<proteinExistence type="predicted"/>
<accession>A0A518GTI7</accession>
<dbReference type="Proteomes" id="UP000315349">
    <property type="component" value="Chromosome"/>
</dbReference>
<dbReference type="InterPro" id="IPR023213">
    <property type="entry name" value="CAT-like_dom_sf"/>
</dbReference>
<reference evidence="2 3" key="1">
    <citation type="submission" date="2019-02" db="EMBL/GenBank/DDBJ databases">
        <title>Deep-cultivation of Planctomycetes and their phenomic and genomic characterization uncovers novel biology.</title>
        <authorList>
            <person name="Wiegand S."/>
            <person name="Jogler M."/>
            <person name="Boedeker C."/>
            <person name="Pinto D."/>
            <person name="Vollmers J."/>
            <person name="Rivas-Marin E."/>
            <person name="Kohn T."/>
            <person name="Peeters S.H."/>
            <person name="Heuer A."/>
            <person name="Rast P."/>
            <person name="Oberbeckmann S."/>
            <person name="Bunk B."/>
            <person name="Jeske O."/>
            <person name="Meyerdierks A."/>
            <person name="Storesund J.E."/>
            <person name="Kallscheuer N."/>
            <person name="Luecker S."/>
            <person name="Lage O.M."/>
            <person name="Pohl T."/>
            <person name="Merkel B.J."/>
            <person name="Hornburger P."/>
            <person name="Mueller R.-W."/>
            <person name="Bruemmer F."/>
            <person name="Labrenz M."/>
            <person name="Spormann A.M."/>
            <person name="Op den Camp H."/>
            <person name="Overmann J."/>
            <person name="Amann R."/>
            <person name="Jetten M.S.M."/>
            <person name="Mascher T."/>
            <person name="Medema M.H."/>
            <person name="Devos D.P."/>
            <person name="Kaster A.-K."/>
            <person name="Ovreas L."/>
            <person name="Rohde M."/>
            <person name="Galperin M.Y."/>
            <person name="Jogler C."/>
        </authorList>
    </citation>
    <scope>NUCLEOTIDE SEQUENCE [LARGE SCALE GENOMIC DNA]</scope>
    <source>
        <strain evidence="2 3">Spb1</strain>
    </source>
</reference>
<evidence type="ECO:0000313" key="3">
    <source>
        <dbReference type="Proteomes" id="UP000315349"/>
    </source>
</evidence>
<dbReference type="Gene3D" id="3.30.559.10">
    <property type="entry name" value="Chloramphenicol acetyltransferase-like domain"/>
    <property type="match status" value="1"/>
</dbReference>
<name>A0A518GTI7_9PLAN</name>
<dbReference type="PANTHER" id="PTHR28037">
    <property type="entry name" value="ALCOHOL O-ACETYLTRANSFERASE 1-RELATED"/>
    <property type="match status" value="1"/>
</dbReference>
<dbReference type="PANTHER" id="PTHR28037:SF1">
    <property type="entry name" value="ALCOHOL O-ACETYLTRANSFERASE 1-RELATED"/>
    <property type="match status" value="1"/>
</dbReference>
<dbReference type="Gene3D" id="3.30.559.30">
    <property type="entry name" value="Nonribosomal peptide synthetase, condensation domain"/>
    <property type="match status" value="1"/>
</dbReference>
<evidence type="ECO:0000313" key="2">
    <source>
        <dbReference type="EMBL" id="QDV31879.1"/>
    </source>
</evidence>
<protein>
    <submittedName>
        <fullName evidence="2">Peptide synthase</fullName>
    </submittedName>
</protein>
<dbReference type="InterPro" id="IPR001242">
    <property type="entry name" value="Condensation_dom"/>
</dbReference>
<dbReference type="KEGG" id="peh:Spb1_38250"/>
<dbReference type="InterPro" id="IPR052058">
    <property type="entry name" value="Alcohol_O-acetyltransferase"/>
</dbReference>
<dbReference type="OrthoDB" id="5562587at2"/>
<organism evidence="2 3">
    <name type="scientific">Planctopirus ephydatiae</name>
    <dbReference type="NCBI Taxonomy" id="2528019"/>
    <lineage>
        <taxon>Bacteria</taxon>
        <taxon>Pseudomonadati</taxon>
        <taxon>Planctomycetota</taxon>
        <taxon>Planctomycetia</taxon>
        <taxon>Planctomycetales</taxon>
        <taxon>Planctomycetaceae</taxon>
        <taxon>Planctopirus</taxon>
    </lineage>
</organism>
<keyword evidence="3" id="KW-1185">Reference proteome</keyword>
<dbReference type="GO" id="GO:0003824">
    <property type="term" value="F:catalytic activity"/>
    <property type="evidence" value="ECO:0007669"/>
    <property type="project" value="InterPro"/>
</dbReference>
<evidence type="ECO:0000259" key="1">
    <source>
        <dbReference type="Pfam" id="PF00668"/>
    </source>
</evidence>
<dbReference type="SUPFAM" id="SSF52777">
    <property type="entry name" value="CoA-dependent acyltransferases"/>
    <property type="match status" value="2"/>
</dbReference>